<evidence type="ECO:0000256" key="1">
    <source>
        <dbReference type="ARBA" id="ARBA00009861"/>
    </source>
</evidence>
<keyword evidence="2" id="KW-0808">Transferase</keyword>
<dbReference type="InterPro" id="IPR023213">
    <property type="entry name" value="CAT-like_dom_sf"/>
</dbReference>
<dbReference type="GO" id="GO:0016747">
    <property type="term" value="F:acyltransferase activity, transferring groups other than amino-acyl groups"/>
    <property type="evidence" value="ECO:0007669"/>
    <property type="project" value="TreeGrafter"/>
</dbReference>
<dbReference type="Gramene" id="AUR62044339-RA">
    <property type="protein sequence ID" value="AUR62044339-RA:cds"/>
    <property type="gene ID" value="AUR62044339"/>
</dbReference>
<dbReference type="PANTHER" id="PTHR31642:SF11">
    <property type="entry name" value="SHIKIMATE O-HYDROXYCINNAMOYLTRANSFERASE"/>
    <property type="match status" value="1"/>
</dbReference>
<sequence length="241" mass="26918">MVRDRLRTAKGALFIEAESTKALADYGDYLRPDSQLRKLVFPTCDYSGGLSSFPLLLVQLTRFKCGSLCLGFAQHNHVADGASHLHFNNSWARLAKGLDLSVYPVHDGTTYLAPCNPTQVKFRHLVYEPTLSSLIPKSLSGETEPTTECILTLTKDQIHTIKLQATSQEVVLDYKLSTYEVQAGHVWRTACIARGLTNDQTVKLYIPVDVRSRLKDMKLPQGYCGNILFYATCEEKARCNA</sequence>
<dbReference type="AlphaFoldDB" id="A0A803NDZ2"/>
<dbReference type="Proteomes" id="UP000596660">
    <property type="component" value="Unplaced"/>
</dbReference>
<evidence type="ECO:0000313" key="5">
    <source>
        <dbReference type="Proteomes" id="UP000596660"/>
    </source>
</evidence>
<proteinExistence type="inferred from homology"/>
<accession>A0A803NDZ2</accession>
<comment type="similarity">
    <text evidence="1">Belongs to the plant acyltransferase family.</text>
</comment>
<dbReference type="InterPro" id="IPR050317">
    <property type="entry name" value="Plant_Fungal_Acyltransferase"/>
</dbReference>
<reference evidence="4" key="2">
    <citation type="submission" date="2021-03" db="UniProtKB">
        <authorList>
            <consortium name="EnsemblPlants"/>
        </authorList>
    </citation>
    <scope>IDENTIFICATION</scope>
</reference>
<dbReference type="Gene3D" id="3.30.559.10">
    <property type="entry name" value="Chloramphenicol acetyltransferase-like domain"/>
    <property type="match status" value="2"/>
</dbReference>
<evidence type="ECO:0000256" key="3">
    <source>
        <dbReference type="ARBA" id="ARBA00023315"/>
    </source>
</evidence>
<organism evidence="4 5">
    <name type="scientific">Chenopodium quinoa</name>
    <name type="common">Quinoa</name>
    <dbReference type="NCBI Taxonomy" id="63459"/>
    <lineage>
        <taxon>Eukaryota</taxon>
        <taxon>Viridiplantae</taxon>
        <taxon>Streptophyta</taxon>
        <taxon>Embryophyta</taxon>
        <taxon>Tracheophyta</taxon>
        <taxon>Spermatophyta</taxon>
        <taxon>Magnoliopsida</taxon>
        <taxon>eudicotyledons</taxon>
        <taxon>Gunneridae</taxon>
        <taxon>Pentapetalae</taxon>
        <taxon>Caryophyllales</taxon>
        <taxon>Chenopodiaceae</taxon>
        <taxon>Chenopodioideae</taxon>
        <taxon>Atripliceae</taxon>
        <taxon>Chenopodium</taxon>
    </lineage>
</organism>
<dbReference type="Pfam" id="PF02458">
    <property type="entry name" value="Transferase"/>
    <property type="match status" value="1"/>
</dbReference>
<evidence type="ECO:0000313" key="4">
    <source>
        <dbReference type="EnsemblPlants" id="AUR62044339-RA:cds"/>
    </source>
</evidence>
<dbReference type="EnsemblPlants" id="AUR62044339-RA">
    <property type="protein sequence ID" value="AUR62044339-RA:cds"/>
    <property type="gene ID" value="AUR62044339"/>
</dbReference>
<dbReference type="OMA" id="YHIRTRP"/>
<evidence type="ECO:0000256" key="2">
    <source>
        <dbReference type="ARBA" id="ARBA00022679"/>
    </source>
</evidence>
<keyword evidence="5" id="KW-1185">Reference proteome</keyword>
<keyword evidence="3" id="KW-0012">Acyltransferase</keyword>
<name>A0A803NDZ2_CHEQI</name>
<protein>
    <submittedName>
        <fullName evidence="4">Uncharacterized protein</fullName>
    </submittedName>
</protein>
<dbReference type="PANTHER" id="PTHR31642">
    <property type="entry name" value="TRICHOTHECENE 3-O-ACETYLTRANSFERASE"/>
    <property type="match status" value="1"/>
</dbReference>
<reference evidence="4" key="1">
    <citation type="journal article" date="2017" name="Nature">
        <title>The genome of Chenopodium quinoa.</title>
        <authorList>
            <person name="Jarvis D.E."/>
            <person name="Ho Y.S."/>
            <person name="Lightfoot D.J."/>
            <person name="Schmoeckel S.M."/>
            <person name="Li B."/>
            <person name="Borm T.J.A."/>
            <person name="Ohyanagi H."/>
            <person name="Mineta K."/>
            <person name="Michell C.T."/>
            <person name="Saber N."/>
            <person name="Kharbatia N.M."/>
            <person name="Rupper R.R."/>
            <person name="Sharp A.R."/>
            <person name="Dally N."/>
            <person name="Boughton B.A."/>
            <person name="Woo Y.H."/>
            <person name="Gao G."/>
            <person name="Schijlen E.G.W.M."/>
            <person name="Guo X."/>
            <person name="Momin A.A."/>
            <person name="Negrao S."/>
            <person name="Al-Babili S."/>
            <person name="Gehring C."/>
            <person name="Roessner U."/>
            <person name="Jung C."/>
            <person name="Murphy K."/>
            <person name="Arold S.T."/>
            <person name="Gojobori T."/>
            <person name="van der Linden C.G."/>
            <person name="van Loo E.N."/>
            <person name="Jellen E.N."/>
            <person name="Maughan P.J."/>
            <person name="Tester M."/>
        </authorList>
    </citation>
    <scope>NUCLEOTIDE SEQUENCE [LARGE SCALE GENOMIC DNA]</scope>
    <source>
        <strain evidence="4">cv. PI 614886</strain>
    </source>
</reference>